<proteinExistence type="predicted"/>
<gene>
    <name evidence="1" type="ORF">NDU88_008492</name>
</gene>
<dbReference type="AlphaFoldDB" id="A0AAV7QSN8"/>
<keyword evidence="2" id="KW-1185">Reference proteome</keyword>
<feature type="non-terminal residue" evidence="1">
    <location>
        <position position="144"/>
    </location>
</feature>
<accession>A0AAV7QSN8</accession>
<evidence type="ECO:0000313" key="2">
    <source>
        <dbReference type="Proteomes" id="UP001066276"/>
    </source>
</evidence>
<protein>
    <submittedName>
        <fullName evidence="1">Uncharacterized protein</fullName>
    </submittedName>
</protein>
<comment type="caution">
    <text evidence="1">The sequence shown here is derived from an EMBL/GenBank/DDBJ whole genome shotgun (WGS) entry which is preliminary data.</text>
</comment>
<organism evidence="1 2">
    <name type="scientific">Pleurodeles waltl</name>
    <name type="common">Iberian ribbed newt</name>
    <dbReference type="NCBI Taxonomy" id="8319"/>
    <lineage>
        <taxon>Eukaryota</taxon>
        <taxon>Metazoa</taxon>
        <taxon>Chordata</taxon>
        <taxon>Craniata</taxon>
        <taxon>Vertebrata</taxon>
        <taxon>Euteleostomi</taxon>
        <taxon>Amphibia</taxon>
        <taxon>Batrachia</taxon>
        <taxon>Caudata</taxon>
        <taxon>Salamandroidea</taxon>
        <taxon>Salamandridae</taxon>
        <taxon>Pleurodelinae</taxon>
        <taxon>Pleurodeles</taxon>
    </lineage>
</organism>
<feature type="non-terminal residue" evidence="1">
    <location>
        <position position="1"/>
    </location>
</feature>
<reference evidence="1" key="1">
    <citation type="journal article" date="2022" name="bioRxiv">
        <title>Sequencing and chromosome-scale assembly of the giantPleurodeles waltlgenome.</title>
        <authorList>
            <person name="Brown T."/>
            <person name="Elewa A."/>
            <person name="Iarovenko S."/>
            <person name="Subramanian E."/>
            <person name="Araus A.J."/>
            <person name="Petzold A."/>
            <person name="Susuki M."/>
            <person name="Suzuki K.-i.T."/>
            <person name="Hayashi T."/>
            <person name="Toyoda A."/>
            <person name="Oliveira C."/>
            <person name="Osipova E."/>
            <person name="Leigh N.D."/>
            <person name="Simon A."/>
            <person name="Yun M.H."/>
        </authorList>
    </citation>
    <scope>NUCLEOTIDE SEQUENCE</scope>
    <source>
        <strain evidence="1">20211129_DDA</strain>
        <tissue evidence="1">Liver</tissue>
    </source>
</reference>
<dbReference type="EMBL" id="JANPWB010000010">
    <property type="protein sequence ID" value="KAJ1142165.1"/>
    <property type="molecule type" value="Genomic_DNA"/>
</dbReference>
<dbReference type="Proteomes" id="UP001066276">
    <property type="component" value="Chromosome 6"/>
</dbReference>
<sequence>GTTLRDTKLPEQRSPPVLETIFTVGCHRGEQGALLLKFLCIEGEGKCDASRLFEVKEPKVRLWRTGLPESEQCYWPMRPARVQCSVRGLGGGFSRLGELSALVIGAARRSCPPAGARAPEAVVPLAPATPRACTAVVPGKRAPD</sequence>
<name>A0AAV7QSN8_PLEWA</name>
<evidence type="ECO:0000313" key="1">
    <source>
        <dbReference type="EMBL" id="KAJ1142165.1"/>
    </source>
</evidence>